<feature type="compositionally biased region" description="Polar residues" evidence="1">
    <location>
        <begin position="952"/>
        <end position="978"/>
    </location>
</feature>
<feature type="compositionally biased region" description="Basic and acidic residues" evidence="1">
    <location>
        <begin position="1139"/>
        <end position="1157"/>
    </location>
</feature>
<feature type="transmembrane region" description="Helical" evidence="2">
    <location>
        <begin position="391"/>
        <end position="411"/>
    </location>
</feature>
<feature type="region of interest" description="Disordered" evidence="1">
    <location>
        <begin position="1"/>
        <end position="88"/>
    </location>
</feature>
<dbReference type="PANTHER" id="PTHR35859:SF4">
    <property type="entry name" value="MEMBRANE CHANNEL PROTEIN, PUTATIVE (AFU_ORTHOLOGUE AFUA_6G11300)-RELATED"/>
    <property type="match status" value="1"/>
</dbReference>
<dbReference type="AlphaFoldDB" id="A0A8H3ET74"/>
<feature type="transmembrane region" description="Helical" evidence="2">
    <location>
        <begin position="614"/>
        <end position="634"/>
    </location>
</feature>
<dbReference type="Proteomes" id="UP000664203">
    <property type="component" value="Unassembled WGS sequence"/>
</dbReference>
<feature type="transmembrane region" description="Helical" evidence="2">
    <location>
        <begin position="646"/>
        <end position="662"/>
    </location>
</feature>
<feature type="domain" description="Calcium channel YVC1-like C-terminal transmembrane" evidence="4">
    <location>
        <begin position="372"/>
        <end position="679"/>
    </location>
</feature>
<gene>
    <name evidence="5" type="ORF">ALECFALPRED_007654</name>
</gene>
<protein>
    <recommendedName>
        <fullName evidence="7">Ion transport domain-containing protein</fullName>
    </recommendedName>
</protein>
<feature type="compositionally biased region" description="Polar residues" evidence="1">
    <location>
        <begin position="14"/>
        <end position="27"/>
    </location>
</feature>
<dbReference type="InterPro" id="IPR056337">
    <property type="entry name" value="LHD_YVC1"/>
</dbReference>
<sequence>MLSNSSRLIKAQRARQSSPFSSPNSDLHASPIAVRRGSLEERRRPAANFKFPVSPALADRVDEEAQDEDDGEEEDQEEERDEDEPGELSPLLPIFSAAQLDALPVYNLTHTLRLLVVPRCETTLSWDQLRSPQVSQFLIKPIQQQIRTSHFSKATLYALMANCLQFNKEVSMYPGNSGTSKTRALVCELLAIKLLKEFSTRELIGNQLSYALSYDFYPLQGLPASHGNAAPGPNWDSSHGGKAQPRAARISTLEIAIRAQSKRFLAHPLVVQQLEAIWAGTIVFHSAADNLHRPPEKVTPNQNRGYGAIGSRGAILQASPDRLQPAKQRDHLDPVTFSVRRSATLYDPRDASLFKLSRLRVPRYRQFLSTCSFAVLLGLYLAVLIERSLTITALEVVFWFWSAGFMLDEVVGFNEQGFSLYIMSFWNAFDLGILLLLVAYYCMRLYGLLMPDVRKHHTADNAYDLLAANAVLLFPRLFSVLDHYRYFSQLLIAFRMMAMDLVAVFVLIVISCSGFFVAFTLSFGTGEYDAASVAYALFQMLMGFTPAAWDSWGTYNILGKTILTLFLFICHFLIVTILITVLTNSFMAIVQNANEEHQFVFAVNTISMVKSDALFSYVAPTNVIAWLLAPLRFVLPFRQFVRINRTVIKVTHFPVLFLFYAYERVILRRSMFDTTELVEQRGRQGLEMRAFEAPDAGLNLFSPKLSRLREPSVATFHKDRALEEVFRRPFRDNTIRNNQKSHERRKTSNVVKNWMQNMGPNGTASPPVEQDHSVVDRLEARRVAHRMSQQLGRRRQPGLRRDFTEATMSVMSDPEDFVGAGRQERRPRRREDSDLPNMSMDDIPRQTDADGDDELVTNDDEDLITLDRPSATAVTKVSVNEDPCQQDEDYFQQTPTAKPRIPYFSSDFSNNAKSSPPKVAPVRINVQRPTRAAHMRNVSTNTVLYDPPPPVNDSSTSSPTRKAITARNSVRNTGTVTPAASAGRRTPKRQQPGASRPRPIMPPRSAFQSAPDLAGMLNFEQGRGRRHSFTMDLGSDIGDNKAIGGGYIGGVPNSFATQMAYATGAMRAGQAAVGGSEDQQRMGKLMLARMNALEEGFREVLKEVKDWRKDETRSTGDAPAIKFADTKVARTKGKRSTNGKKEGKTKAKAEAQEEKANAQEPQEDDKGRGSSI</sequence>
<feature type="transmembrane region" description="Helical" evidence="2">
    <location>
        <begin position="561"/>
        <end position="582"/>
    </location>
</feature>
<feature type="transmembrane region" description="Helical" evidence="2">
    <location>
        <begin position="367"/>
        <end position="385"/>
    </location>
</feature>
<evidence type="ECO:0008006" key="7">
    <source>
        <dbReference type="Google" id="ProtNLM"/>
    </source>
</evidence>
<dbReference type="InterPro" id="IPR056336">
    <property type="entry name" value="YVC1_C"/>
</dbReference>
<evidence type="ECO:0000259" key="3">
    <source>
        <dbReference type="Pfam" id="PF23190"/>
    </source>
</evidence>
<dbReference type="PANTHER" id="PTHR35859">
    <property type="entry name" value="NONSELECTIVE CATION CHANNEL PROTEIN"/>
    <property type="match status" value="1"/>
</dbReference>
<keyword evidence="6" id="KW-1185">Reference proteome</keyword>
<keyword evidence="2" id="KW-0472">Membrane</keyword>
<feature type="transmembrane region" description="Helical" evidence="2">
    <location>
        <begin position="418"/>
        <end position="441"/>
    </location>
</feature>
<evidence type="ECO:0000256" key="1">
    <source>
        <dbReference type="SAM" id="MobiDB-lite"/>
    </source>
</evidence>
<reference evidence="5" key="1">
    <citation type="submission" date="2021-03" db="EMBL/GenBank/DDBJ databases">
        <authorList>
            <person name="Tagirdzhanova G."/>
        </authorList>
    </citation>
    <scope>NUCLEOTIDE SEQUENCE</scope>
</reference>
<evidence type="ECO:0000313" key="6">
    <source>
        <dbReference type="Proteomes" id="UP000664203"/>
    </source>
</evidence>
<name>A0A8H3ET74_9LECA</name>
<organism evidence="5 6">
    <name type="scientific">Alectoria fallacina</name>
    <dbReference type="NCBI Taxonomy" id="1903189"/>
    <lineage>
        <taxon>Eukaryota</taxon>
        <taxon>Fungi</taxon>
        <taxon>Dikarya</taxon>
        <taxon>Ascomycota</taxon>
        <taxon>Pezizomycotina</taxon>
        <taxon>Lecanoromycetes</taxon>
        <taxon>OSLEUM clade</taxon>
        <taxon>Lecanoromycetidae</taxon>
        <taxon>Lecanorales</taxon>
        <taxon>Lecanorineae</taxon>
        <taxon>Parmeliaceae</taxon>
        <taxon>Alectoria</taxon>
    </lineage>
</organism>
<dbReference type="Pfam" id="PF23317">
    <property type="entry name" value="YVC1_C"/>
    <property type="match status" value="1"/>
</dbReference>
<dbReference type="OrthoDB" id="2373987at2759"/>
<feature type="region of interest" description="Disordered" evidence="1">
    <location>
        <begin position="1108"/>
        <end position="1172"/>
    </location>
</feature>
<feature type="transmembrane region" description="Helical" evidence="2">
    <location>
        <begin position="530"/>
        <end position="549"/>
    </location>
</feature>
<feature type="compositionally biased region" description="Basic residues" evidence="1">
    <location>
        <begin position="1129"/>
        <end position="1138"/>
    </location>
</feature>
<proteinExistence type="predicted"/>
<feature type="compositionally biased region" description="Acidic residues" evidence="1">
    <location>
        <begin position="61"/>
        <end position="86"/>
    </location>
</feature>
<evidence type="ECO:0000259" key="4">
    <source>
        <dbReference type="Pfam" id="PF23317"/>
    </source>
</evidence>
<dbReference type="EMBL" id="CAJPDR010000051">
    <property type="protein sequence ID" value="CAF9911802.1"/>
    <property type="molecule type" value="Genomic_DNA"/>
</dbReference>
<feature type="region of interest" description="Disordered" evidence="1">
    <location>
        <begin position="786"/>
        <end position="859"/>
    </location>
</feature>
<feature type="compositionally biased region" description="Acidic residues" evidence="1">
    <location>
        <begin position="849"/>
        <end position="859"/>
    </location>
</feature>
<dbReference type="InterPro" id="IPR052971">
    <property type="entry name" value="TRP_calcium_channel"/>
</dbReference>
<accession>A0A8H3ET74</accession>
<feature type="region of interest" description="Disordered" evidence="1">
    <location>
        <begin position="941"/>
        <end position="1005"/>
    </location>
</feature>
<evidence type="ECO:0000256" key="2">
    <source>
        <dbReference type="SAM" id="Phobius"/>
    </source>
</evidence>
<keyword evidence="2" id="KW-0812">Transmembrane</keyword>
<feature type="domain" description="YVC1 N-terminal linker helical" evidence="3">
    <location>
        <begin position="107"/>
        <end position="289"/>
    </location>
</feature>
<keyword evidence="2" id="KW-1133">Transmembrane helix</keyword>
<feature type="transmembrane region" description="Helical" evidence="2">
    <location>
        <begin position="501"/>
        <end position="524"/>
    </location>
</feature>
<dbReference type="Pfam" id="PF23190">
    <property type="entry name" value="LHD_TRPY1"/>
    <property type="match status" value="1"/>
</dbReference>
<evidence type="ECO:0000313" key="5">
    <source>
        <dbReference type="EMBL" id="CAF9911802.1"/>
    </source>
</evidence>
<comment type="caution">
    <text evidence="5">The sequence shown here is derived from an EMBL/GenBank/DDBJ whole genome shotgun (WGS) entry which is preliminary data.</text>
</comment>
<feature type="transmembrane region" description="Helical" evidence="2">
    <location>
        <begin position="461"/>
        <end position="481"/>
    </location>
</feature>